<dbReference type="EMBL" id="JPOX01000017">
    <property type="protein sequence ID" value="KFX46698.1"/>
    <property type="molecule type" value="Genomic_DNA"/>
</dbReference>
<dbReference type="InterPro" id="IPR052957">
    <property type="entry name" value="Auxin_embryo_med"/>
</dbReference>
<dbReference type="NCBIfam" id="NF047352">
    <property type="entry name" value="P_loop_sacsin"/>
    <property type="match status" value="1"/>
</dbReference>
<dbReference type="InterPro" id="IPR036890">
    <property type="entry name" value="HATPase_C_sf"/>
</dbReference>
<evidence type="ECO:0000256" key="1">
    <source>
        <dbReference type="SAM" id="MobiDB-lite"/>
    </source>
</evidence>
<feature type="compositionally biased region" description="Basic and acidic residues" evidence="1">
    <location>
        <begin position="37"/>
        <end position="70"/>
    </location>
</feature>
<gene>
    <name evidence="2" type="ORF">GQ26_0170020</name>
</gene>
<dbReference type="SUPFAM" id="SSF55874">
    <property type="entry name" value="ATPase domain of HSP90 chaperone/DNA topoisomerase II/histidine kinase"/>
    <property type="match status" value="1"/>
</dbReference>
<dbReference type="PANTHER" id="PTHR32387">
    <property type="entry name" value="WU:FJ29H11"/>
    <property type="match status" value="1"/>
</dbReference>
<name>A0A093XN93_TALMA</name>
<evidence type="ECO:0000313" key="2">
    <source>
        <dbReference type="EMBL" id="KFX46698.1"/>
    </source>
</evidence>
<dbReference type="eggNOG" id="ENOG502QQIR">
    <property type="taxonomic scope" value="Eukaryota"/>
</dbReference>
<feature type="compositionally biased region" description="Basic and acidic residues" evidence="1">
    <location>
        <begin position="1"/>
        <end position="30"/>
    </location>
</feature>
<dbReference type="PANTHER" id="PTHR32387:SF0">
    <property type="entry name" value="PROTEIN NO VEIN"/>
    <property type="match status" value="1"/>
</dbReference>
<dbReference type="Gene3D" id="3.30.565.10">
    <property type="entry name" value="Histidine kinase-like ATPase, C-terminal domain"/>
    <property type="match status" value="1"/>
</dbReference>
<sequence>MQNSARSRENDAEDNREVTDHQDKHSDGIRKHTATHNQEDVQQKTSAESKKDKQTVEEPRLSGRIENEQEEKLEQLQAQLKRMSMEQSRLHSQLYQAQQKEKNMVREFNTRLNRYQLENQELSEHLQAKREESKQLRISYASLQETLDEIQERAFRSMNKGGWTAPEDGKVRDNFLRLEEKIKKWAKTNAFQNVSGRNLDHLTVAQKQEVIESLSGYCVSGNWDQIIQMMAPAVAKKVPYLFAQAMLSKDIFGGIFENPFFTLDVLGEAKFPASSQLFGLYRAMLEIDETEAHTWRAQMLRILQTPNRVSKSDIAFGGSTSGGNDQSVKKALADIYTFAGQLSLSVWTQRSFLDCPKLQHNVCFVNGHELMSAHAIHRLDDEEDTRLDGHSIIAIIQPAVLAFGNDDAEHYEQHKYASVCRLILTDKLRKVIGLDKLYGTEAPHNSPQCRQAFHSSSLPMWYAPHLSASENDEIRVNNGGITAEDRRNTSENVLRALENLRRQLGSSTRALARDLYTSESRFVYELIQNAEDNSYSPAQNGDCYIKFTLTPENLVVENNELGFNEADVLSICKVGDSTKSNRIGFIGEKGIGFKSVFQVAQKVRIQSGPFDFYFEHVPSDTGMGMITPINGEEETEIYKEGTRMTLTLLQPHDFSKRSTDLLGIPDALILFLPKLQRIEVLIQRQNGDLSTTVHEKQDDGQNSTVRLVKRVDDTVSEKFFHVERRMFRDLPSNDARKNRDRAEVVLAFPIASNSNPIVEPQLTFSFLPIRNLGFKFLIQSDFITAASRQDVRQCDWNDALLQHVSDVFVDAVNKFCSRPVLQYGWLSFLPGTSVPHEFWNGLHGIIINQLAQHPILLTRRGVRQLPSRLQRLSERHCDKDGEPLFEDLQQEVYLSSDYRPEHHEYLQQLGVTPLSWNNIIARITPYLQDETPRFLHPDRDDDWHTRVADLLIRGLRDRDIESKIKELPLIPLRDGSIHHNRSKTIYFPTDSLGNHIPVDLDLQIVDDDALNNSARKLLYEKLEVQYCSPSFVASQIVKRYHPPQRINLADSVSHLKYLYQTLPDDEALNDCIFMMNQNKVPIYRKFVTFGRSIIVDDLYLDTNGDFGTRHLAQELKSNGSPAIHILHDAYLEAIPLNEEIKGRSWKQWLEKKALIRKVPRLQRSSTTGISPLFREIIARQPRLLVGLLKRYWSTYKSQTTDAIEEAICNAEVPCNGTDALHPLKAIYLPTPQLTRICQQSCVSDYFDLFVNVGLSSEESETGLAAWEFLKVFGVGIKPDINFFRDILSALTENISGLELKRGLFYVYEQLSEEFSSDDVDDISEILDDDDLTAVCIPARTIQTTTLRTCLWNGLPGLHVRDCLSQYAEYAGNTRVSFLFQEILKLEDAGYWTYLDELTHLQKRIPARQMNFESICAIYAELLVTTGEAWEDVRNAFEKDKLIFLPGEPTWVASKSCVWADAPNVGGQYGIGAVYPDLTDLFRGKLHIQAPTIATYIEQLRLLTAEGNPGRIVEIKRTINCINDLKPTADSLEGMMQLPCLPVRVPGSNITLMSPSEVFFVADRREYRKLFEGKVPILECSLEEIHALYPFLNALGLTDRYMSVAARETTKVQRPSETPSKELSQAFRAKSEAFYRCALHYRSTKVQPDGQEIFHKLRHALVYESDGFTKDLQLSYGNLTVNAASDRGTFHLEDKNGILNLFVPRNNAQREKCYLTQLPNDLQQYLQLEDNGPEASKAFLLVIHASIHVLDDILDDNGIVQILDNDLTAYEQEEEGSDAFDVEEHINLPTEQSDSPSYEEPLSEGQADIDNHIYTPSTSEEVHSVTSHSRSSTPYIAVHRTTEHIHRRSLNAGVGDLPPAPLPAEQSQYVWILDKVIEIAQRTNIPSKLAGQRAAVAATTYGLTSEEHTSAFGSRFQNQQAHDVRIGAAGELFVFELLSHLNLPDFSHDNWKSTIRKEVTVHQAYADLEPWTGAEIADIVYHDSAKTLTQILMDNGYLPRLPLLFQRPRYLIEVKSTTGACDNAFFISKSQYRLMQEHTFDPLNIKPPEVNTIYMIFRVYNLGTDNMRLRIYMNPDVLRRRNVLRFTPESYSVTHVHDSEDME</sequence>
<dbReference type="HOGENOM" id="CLU_000570_3_0_1"/>
<protein>
    <submittedName>
        <fullName evidence="2">Chaperone protein HtpG</fullName>
    </submittedName>
</protein>
<reference evidence="2" key="2">
    <citation type="journal article" date="2014" name="PLoS Genet.">
        <title>Signature gene expression reveals novel clues to the molecular mechanisms of dimorphic transition in Penicillium marneffei.</title>
        <authorList>
            <person name="Yang E."/>
            <person name="Wang G."/>
            <person name="Cai J."/>
            <person name="Woo P.C."/>
            <person name="Lau S.K."/>
            <person name="Yuen K.-Y."/>
            <person name="Chow W.-N."/>
            <person name="Lin X."/>
        </authorList>
    </citation>
    <scope>NUCLEOTIDE SEQUENCE</scope>
    <source>
        <strain evidence="2">PM1</strain>
    </source>
</reference>
<accession>A0A093XN93</accession>
<comment type="caution">
    <text evidence="2">The sequence shown here is derived from an EMBL/GenBank/DDBJ whole genome shotgun (WGS) entry which is preliminary data.</text>
</comment>
<reference key="1">
    <citation type="journal article" date="2014" name="PLoS Genet.">
        <title>Signature Gene Expression Reveals Novel Clues to the Molecular Mechanisms of Dimorphic Transition in Penicillium marneffei.</title>
        <authorList>
            <person name="Yang E."/>
            <person name="Wang G."/>
            <person name="Cai J."/>
            <person name="Woo P.C."/>
            <person name="Lau S.K."/>
            <person name="Yuen K.-Y."/>
            <person name="Chow W.-N."/>
            <person name="Lin X."/>
        </authorList>
    </citation>
    <scope>NUCLEOTIDE SEQUENCE [LARGE SCALE GENOMIC DNA]</scope>
    <source>
        <strain>PM1</strain>
    </source>
</reference>
<organism evidence="2">
    <name type="scientific">Talaromyces marneffei PM1</name>
    <dbReference type="NCBI Taxonomy" id="1077442"/>
    <lineage>
        <taxon>Eukaryota</taxon>
        <taxon>Fungi</taxon>
        <taxon>Dikarya</taxon>
        <taxon>Ascomycota</taxon>
        <taxon>Pezizomycotina</taxon>
        <taxon>Eurotiomycetes</taxon>
        <taxon>Eurotiomycetidae</taxon>
        <taxon>Eurotiales</taxon>
        <taxon>Trichocomaceae</taxon>
        <taxon>Talaromyces</taxon>
        <taxon>Talaromyces sect. Talaromyces</taxon>
    </lineage>
</organism>
<feature type="region of interest" description="Disordered" evidence="1">
    <location>
        <begin position="1"/>
        <end position="70"/>
    </location>
</feature>
<proteinExistence type="predicted"/>